<comment type="caution">
    <text evidence="1">The sequence shown here is derived from an EMBL/GenBank/DDBJ whole genome shotgun (WGS) entry which is preliminary data.</text>
</comment>
<dbReference type="GO" id="GO:0004427">
    <property type="term" value="F:inorganic diphosphate phosphatase activity"/>
    <property type="evidence" value="ECO:0007669"/>
    <property type="project" value="UniProtKB-EC"/>
</dbReference>
<dbReference type="Gene3D" id="3.40.50.1000">
    <property type="entry name" value="HAD superfamily/HAD-like"/>
    <property type="match status" value="1"/>
</dbReference>
<name>A0A926NF16_9BACL</name>
<dbReference type="InterPro" id="IPR050155">
    <property type="entry name" value="HAD-like_hydrolase_sf"/>
</dbReference>
<sequence length="218" mass="25036">MKYTAVLFDLDGTLIDTNELILASFMHTLQEYCPGKFCEADVIPHLGEPLQDQMKRFDPNQVEQMVHTYRVFNRAWHDHYVTAFPGVVEVLHELKKRSVKLAVVTNKGREMAERGLQLFGLNKWIDQIVCVDDTSQPKPAPDMILLALQQLNILKTEAVMVGDSRFDLLAAQRAGVDRIAVKWSLHWKELEMYQPDDYLETMNDLLPIVLGTKKEPAR</sequence>
<dbReference type="InterPro" id="IPR023198">
    <property type="entry name" value="PGP-like_dom2"/>
</dbReference>
<dbReference type="PANTHER" id="PTHR43434:SF26">
    <property type="entry name" value="PYROPHOSPHATASE PPAX"/>
    <property type="match status" value="1"/>
</dbReference>
<dbReference type="InterPro" id="IPR023214">
    <property type="entry name" value="HAD_sf"/>
</dbReference>
<dbReference type="Pfam" id="PF13419">
    <property type="entry name" value="HAD_2"/>
    <property type="match status" value="1"/>
</dbReference>
<dbReference type="EC" id="3.6.1.1" evidence="1"/>
<dbReference type="GO" id="GO:0008967">
    <property type="term" value="F:phosphoglycolate phosphatase activity"/>
    <property type="evidence" value="ECO:0007669"/>
    <property type="project" value="TreeGrafter"/>
</dbReference>
<dbReference type="InterPro" id="IPR006439">
    <property type="entry name" value="HAD-SF_hydro_IA"/>
</dbReference>
<dbReference type="AlphaFoldDB" id="A0A926NF16"/>
<dbReference type="NCBIfam" id="TIGR01549">
    <property type="entry name" value="HAD-SF-IA-v1"/>
    <property type="match status" value="1"/>
</dbReference>
<dbReference type="SFLD" id="SFLDG01135">
    <property type="entry name" value="C1.5.6:_HAD__Beta-PGM__Phospha"/>
    <property type="match status" value="1"/>
</dbReference>
<dbReference type="FunFam" id="3.40.50.1000:FF:000022">
    <property type="entry name" value="Phosphoglycolate phosphatase"/>
    <property type="match status" value="1"/>
</dbReference>
<dbReference type="PANTHER" id="PTHR43434">
    <property type="entry name" value="PHOSPHOGLYCOLATE PHOSPHATASE"/>
    <property type="match status" value="1"/>
</dbReference>
<evidence type="ECO:0000313" key="1">
    <source>
        <dbReference type="EMBL" id="MBD1372228.1"/>
    </source>
</evidence>
<proteinExistence type="predicted"/>
<accession>A0A926NF16</accession>
<protein>
    <submittedName>
        <fullName evidence="1">Pyrophosphatase PpaX</fullName>
        <ecNumber evidence="1">3.6.1.1</ecNumber>
    </submittedName>
</protein>
<dbReference type="InterPro" id="IPR041492">
    <property type="entry name" value="HAD_2"/>
</dbReference>
<dbReference type="RefSeq" id="WP_191141905.1">
    <property type="nucleotide sequence ID" value="NZ_JACXAH010000008.1"/>
</dbReference>
<gene>
    <name evidence="1" type="primary">ppaX</name>
    <name evidence="1" type="ORF">IC620_07605</name>
</gene>
<dbReference type="SFLD" id="SFLDS00003">
    <property type="entry name" value="Haloacid_Dehalogenase"/>
    <property type="match status" value="1"/>
</dbReference>
<dbReference type="PRINTS" id="PR00413">
    <property type="entry name" value="HADHALOGNASE"/>
</dbReference>
<dbReference type="SUPFAM" id="SSF56784">
    <property type="entry name" value="HAD-like"/>
    <property type="match status" value="1"/>
</dbReference>
<dbReference type="Proteomes" id="UP000661691">
    <property type="component" value="Unassembled WGS sequence"/>
</dbReference>
<reference evidence="1" key="1">
    <citation type="submission" date="2020-09" db="EMBL/GenBank/DDBJ databases">
        <title>A novel bacterium of genus Hazenella, isolated from South China Sea.</title>
        <authorList>
            <person name="Huang H."/>
            <person name="Mo K."/>
            <person name="Hu Y."/>
        </authorList>
    </citation>
    <scope>NUCLEOTIDE SEQUENCE</scope>
    <source>
        <strain evidence="1">IB182357</strain>
    </source>
</reference>
<dbReference type="NCBIfam" id="NF009804">
    <property type="entry name" value="PRK13288.1"/>
    <property type="match status" value="1"/>
</dbReference>
<dbReference type="GO" id="GO:0006281">
    <property type="term" value="P:DNA repair"/>
    <property type="evidence" value="ECO:0007669"/>
    <property type="project" value="TreeGrafter"/>
</dbReference>
<dbReference type="SFLD" id="SFLDG01129">
    <property type="entry name" value="C1.5:_HAD__Beta-PGM__Phosphata"/>
    <property type="match status" value="1"/>
</dbReference>
<keyword evidence="2" id="KW-1185">Reference proteome</keyword>
<dbReference type="Gene3D" id="1.10.150.240">
    <property type="entry name" value="Putative phosphatase, domain 2"/>
    <property type="match status" value="1"/>
</dbReference>
<dbReference type="InterPro" id="IPR036412">
    <property type="entry name" value="HAD-like_sf"/>
</dbReference>
<dbReference type="NCBIfam" id="TIGR01509">
    <property type="entry name" value="HAD-SF-IA-v3"/>
    <property type="match status" value="1"/>
</dbReference>
<organism evidence="1 2">
    <name type="scientific">Polycladospora coralii</name>
    <dbReference type="NCBI Taxonomy" id="2771432"/>
    <lineage>
        <taxon>Bacteria</taxon>
        <taxon>Bacillati</taxon>
        <taxon>Bacillota</taxon>
        <taxon>Bacilli</taxon>
        <taxon>Bacillales</taxon>
        <taxon>Thermoactinomycetaceae</taxon>
        <taxon>Polycladospora</taxon>
    </lineage>
</organism>
<keyword evidence="1" id="KW-0378">Hydrolase</keyword>
<dbReference type="GO" id="GO:0005829">
    <property type="term" value="C:cytosol"/>
    <property type="evidence" value="ECO:0007669"/>
    <property type="project" value="TreeGrafter"/>
</dbReference>
<evidence type="ECO:0000313" key="2">
    <source>
        <dbReference type="Proteomes" id="UP000661691"/>
    </source>
</evidence>
<dbReference type="EMBL" id="JACXAH010000008">
    <property type="protein sequence ID" value="MBD1372228.1"/>
    <property type="molecule type" value="Genomic_DNA"/>
</dbReference>